<keyword evidence="3" id="KW-1185">Reference proteome</keyword>
<feature type="compositionally biased region" description="Polar residues" evidence="1">
    <location>
        <begin position="76"/>
        <end position="89"/>
    </location>
</feature>
<name>A0A9P6KLB5_9PLEO</name>
<accession>A0A9P6KLB5</accession>
<evidence type="ECO:0000313" key="3">
    <source>
        <dbReference type="Proteomes" id="UP000756921"/>
    </source>
</evidence>
<sequence>MNDGFHASKSISLFTNTMSSSTSRTPSETAPRSYSPSDTASLTSTSSKPALLKQLLHKRSSEGSTAKQEKVKSKSRTSGGNSDISTVIESRSGLRRRCGRRCGSDTNPLADRIEYGRGSASWGQLGEMCLDCRLLQDGLFFVGFGVYLGRLGDLDAAIMGSEALVGTGASAKLCCMSCMGMGMGFWDPV</sequence>
<comment type="caution">
    <text evidence="2">The sequence shown here is derived from an EMBL/GenBank/DDBJ whole genome shotgun (WGS) entry which is preliminary data.</text>
</comment>
<feature type="region of interest" description="Disordered" evidence="1">
    <location>
        <begin position="1"/>
        <end position="92"/>
    </location>
</feature>
<gene>
    <name evidence="2" type="ORF">PMIN01_11350</name>
</gene>
<dbReference type="AlphaFoldDB" id="A0A9P6KLB5"/>
<feature type="compositionally biased region" description="Polar residues" evidence="1">
    <location>
        <begin position="9"/>
        <end position="48"/>
    </location>
</feature>
<reference evidence="2" key="1">
    <citation type="journal article" date="2020" name="Mol. Plant Microbe Interact.">
        <title>Genome Sequence of the Biocontrol Agent Coniothyrium minitans strain Conio (IMI 134523).</title>
        <authorList>
            <person name="Patel D."/>
            <person name="Shittu T.A."/>
            <person name="Baroncelli R."/>
            <person name="Muthumeenakshi S."/>
            <person name="Osborne T.H."/>
            <person name="Janganan T.K."/>
            <person name="Sreenivasaprasad S."/>
        </authorList>
    </citation>
    <scope>NUCLEOTIDE SEQUENCE</scope>
    <source>
        <strain evidence="2">Conio</strain>
    </source>
</reference>
<organism evidence="2 3">
    <name type="scientific">Paraphaeosphaeria minitans</name>
    <dbReference type="NCBI Taxonomy" id="565426"/>
    <lineage>
        <taxon>Eukaryota</taxon>
        <taxon>Fungi</taxon>
        <taxon>Dikarya</taxon>
        <taxon>Ascomycota</taxon>
        <taxon>Pezizomycotina</taxon>
        <taxon>Dothideomycetes</taxon>
        <taxon>Pleosporomycetidae</taxon>
        <taxon>Pleosporales</taxon>
        <taxon>Massarineae</taxon>
        <taxon>Didymosphaeriaceae</taxon>
        <taxon>Paraphaeosphaeria</taxon>
    </lineage>
</organism>
<proteinExistence type="predicted"/>
<evidence type="ECO:0000313" key="2">
    <source>
        <dbReference type="EMBL" id="KAF9730481.1"/>
    </source>
</evidence>
<protein>
    <submittedName>
        <fullName evidence="2">Uncharacterized protein</fullName>
    </submittedName>
</protein>
<dbReference type="Proteomes" id="UP000756921">
    <property type="component" value="Unassembled WGS sequence"/>
</dbReference>
<dbReference type="EMBL" id="WJXW01000014">
    <property type="protein sequence ID" value="KAF9730481.1"/>
    <property type="molecule type" value="Genomic_DNA"/>
</dbReference>
<evidence type="ECO:0000256" key="1">
    <source>
        <dbReference type="SAM" id="MobiDB-lite"/>
    </source>
</evidence>